<dbReference type="InterPro" id="IPR012902">
    <property type="entry name" value="N_methyl_site"/>
</dbReference>
<dbReference type="Pfam" id="PF07596">
    <property type="entry name" value="SBP_bac_10"/>
    <property type="match status" value="1"/>
</dbReference>
<dbReference type="PANTHER" id="PTHR30093:SF2">
    <property type="entry name" value="TYPE II SECRETION SYSTEM PROTEIN H"/>
    <property type="match status" value="1"/>
</dbReference>
<accession>A0A517TD83</accession>
<dbReference type="EMBL" id="CP036316">
    <property type="protein sequence ID" value="QDT66328.1"/>
    <property type="molecule type" value="Genomic_DNA"/>
</dbReference>
<dbReference type="PANTHER" id="PTHR30093">
    <property type="entry name" value="GENERAL SECRETION PATHWAY PROTEIN G"/>
    <property type="match status" value="1"/>
</dbReference>
<keyword evidence="3" id="KW-1185">Reference proteome</keyword>
<dbReference type="InterPro" id="IPR027558">
    <property type="entry name" value="Pre_pil_HX9DG_C"/>
</dbReference>
<dbReference type="Pfam" id="PF07963">
    <property type="entry name" value="N_methyl"/>
    <property type="match status" value="1"/>
</dbReference>
<sequence length="345" mass="36668">MSARRRIGFTLIELLVVIAIIAILIALLLPAVQQAREAARRSQCKNNLKQLGLAIHNYHDSHGTLPLGIVHQNLGTGQNSQWSWGALILPFMEQAPLYKSIGVGDISLAEAIDDAAKEALMQIPLSTYRCPSDVGPQLNTEHPTYGATSAGGDLATSNYIANNGAHGRASGSGFVALLDDVDSAGSVFAVNRKLKFRDITDGTSNTILIGERPWELDNPAGGDKLLCEAGVVFGSRIQTNTNASLDFINTNSPKSHMRHVFGSGEAAINSITVGTLAKIGSGDDEEHCRVGFGSPHVGGAQFVMSDGSVHFVSENIDHTPENAALDNTVFENLLSRNDGNVVGEF</sequence>
<gene>
    <name evidence="2" type="primary">xcpT_31</name>
    <name evidence="2" type="ORF">V22_35940</name>
</gene>
<feature type="domain" description="DUF1559" evidence="1">
    <location>
        <begin position="33"/>
        <end position="318"/>
    </location>
</feature>
<dbReference type="Proteomes" id="UP000319976">
    <property type="component" value="Chromosome"/>
</dbReference>
<dbReference type="InterPro" id="IPR045584">
    <property type="entry name" value="Pilin-like"/>
</dbReference>
<dbReference type="InterPro" id="IPR011453">
    <property type="entry name" value="DUF1559"/>
</dbReference>
<dbReference type="KEGG" id="chya:V22_35940"/>
<dbReference type="Gene3D" id="3.30.700.10">
    <property type="entry name" value="Glycoprotein, Type 4 Pilin"/>
    <property type="match status" value="1"/>
</dbReference>
<name>A0A517TD83_9PLAN</name>
<reference evidence="2 3" key="1">
    <citation type="submission" date="2019-02" db="EMBL/GenBank/DDBJ databases">
        <title>Deep-cultivation of Planctomycetes and their phenomic and genomic characterization uncovers novel biology.</title>
        <authorList>
            <person name="Wiegand S."/>
            <person name="Jogler M."/>
            <person name="Boedeker C."/>
            <person name="Pinto D."/>
            <person name="Vollmers J."/>
            <person name="Rivas-Marin E."/>
            <person name="Kohn T."/>
            <person name="Peeters S.H."/>
            <person name="Heuer A."/>
            <person name="Rast P."/>
            <person name="Oberbeckmann S."/>
            <person name="Bunk B."/>
            <person name="Jeske O."/>
            <person name="Meyerdierks A."/>
            <person name="Storesund J.E."/>
            <person name="Kallscheuer N."/>
            <person name="Luecker S."/>
            <person name="Lage O.M."/>
            <person name="Pohl T."/>
            <person name="Merkel B.J."/>
            <person name="Hornburger P."/>
            <person name="Mueller R.-W."/>
            <person name="Bruemmer F."/>
            <person name="Labrenz M."/>
            <person name="Spormann A.M."/>
            <person name="Op den Camp H."/>
            <person name="Overmann J."/>
            <person name="Amann R."/>
            <person name="Jetten M.S.M."/>
            <person name="Mascher T."/>
            <person name="Medema M.H."/>
            <person name="Devos D.P."/>
            <person name="Kaster A.-K."/>
            <person name="Ovreas L."/>
            <person name="Rohde M."/>
            <person name="Galperin M.Y."/>
            <person name="Jogler C."/>
        </authorList>
    </citation>
    <scope>NUCLEOTIDE SEQUENCE [LARGE SCALE GENOMIC DNA]</scope>
    <source>
        <strain evidence="2 3">V22</strain>
    </source>
</reference>
<evidence type="ECO:0000313" key="2">
    <source>
        <dbReference type="EMBL" id="QDT66328.1"/>
    </source>
</evidence>
<protein>
    <submittedName>
        <fullName evidence="2">Type II secretion system protein G</fullName>
    </submittedName>
</protein>
<proteinExistence type="predicted"/>
<dbReference type="RefSeq" id="WP_145265333.1">
    <property type="nucleotide sequence ID" value="NZ_CP036316.1"/>
</dbReference>
<evidence type="ECO:0000259" key="1">
    <source>
        <dbReference type="Pfam" id="PF07596"/>
    </source>
</evidence>
<dbReference type="OrthoDB" id="214579at2"/>
<dbReference type="NCBIfam" id="TIGR04294">
    <property type="entry name" value="pre_pil_HX9DG"/>
    <property type="match status" value="1"/>
</dbReference>
<evidence type="ECO:0000313" key="3">
    <source>
        <dbReference type="Proteomes" id="UP000319976"/>
    </source>
</evidence>
<dbReference type="NCBIfam" id="TIGR02532">
    <property type="entry name" value="IV_pilin_GFxxxE"/>
    <property type="match status" value="1"/>
</dbReference>
<dbReference type="SUPFAM" id="SSF54523">
    <property type="entry name" value="Pili subunits"/>
    <property type="match status" value="1"/>
</dbReference>
<dbReference type="AlphaFoldDB" id="A0A517TD83"/>
<organism evidence="2 3">
    <name type="scientific">Calycomorphotria hydatis</name>
    <dbReference type="NCBI Taxonomy" id="2528027"/>
    <lineage>
        <taxon>Bacteria</taxon>
        <taxon>Pseudomonadati</taxon>
        <taxon>Planctomycetota</taxon>
        <taxon>Planctomycetia</taxon>
        <taxon>Planctomycetales</taxon>
        <taxon>Planctomycetaceae</taxon>
        <taxon>Calycomorphotria</taxon>
    </lineage>
</organism>